<evidence type="ECO:0000256" key="4">
    <source>
        <dbReference type="ARBA" id="ARBA00022763"/>
    </source>
</evidence>
<dbReference type="GO" id="GO:0006281">
    <property type="term" value="P:DNA repair"/>
    <property type="evidence" value="ECO:0007669"/>
    <property type="project" value="UniProtKB-KW"/>
</dbReference>
<dbReference type="Gene3D" id="6.10.130.30">
    <property type="match status" value="1"/>
</dbReference>
<evidence type="ECO:0000256" key="1">
    <source>
        <dbReference type="ARBA" id="ARBA00004123"/>
    </source>
</evidence>
<dbReference type="OrthoDB" id="2500381at2759"/>
<dbReference type="GO" id="GO:0000712">
    <property type="term" value="P:resolution of meiotic recombination intermediates"/>
    <property type="evidence" value="ECO:0007669"/>
    <property type="project" value="TreeGrafter"/>
</dbReference>
<dbReference type="SUPFAM" id="SSF47113">
    <property type="entry name" value="Histone-fold"/>
    <property type="match status" value="1"/>
</dbReference>
<dbReference type="Gene3D" id="1.20.5.4980">
    <property type="match status" value="1"/>
</dbReference>
<dbReference type="PANTHER" id="PTHR28680:SF1">
    <property type="entry name" value="CENTROMERE PROTEIN X"/>
    <property type="match status" value="1"/>
</dbReference>
<dbReference type="CDD" id="cd22921">
    <property type="entry name" value="HFD_CENP-X"/>
    <property type="match status" value="1"/>
</dbReference>
<keyword evidence="6" id="KW-0234">DNA repair</keyword>
<dbReference type="PANTHER" id="PTHR28680">
    <property type="entry name" value="CENTROMERE PROTEIN X"/>
    <property type="match status" value="1"/>
</dbReference>
<dbReference type="SMR" id="A0A482WP10"/>
<comment type="subunit">
    <text evidence="8">Heterodimer with CENPX, sometimes called MHF; this interaction stabilizes both partners. MHF heterodimers can assemble to form tetrameric structures. MHF also coassemble with CENPT-CENPW heterodimers at centromeres to form the tetrameric CENP-T-W-S-X complex. Forms a discrete complex with FANCM and CENPX, called FANCM-MHF; this interaction, probably mediated by direct binding between CENPS and FANCM, leads to synergistic activation of double-stranded DNA binding and strongly stimulates FANCM-mediated DNA remodeling. Recruited by FANCM to the Fanconi anemia (FA) core complex, which consists of CENPS, CENPX, FANCA, FANCB, FANCC, FANCE, FANCF, FANCG, FANCL, FANCM, FAAP24 and FAAP100. The FA core complex associates with Bloom syndrome (BLM) complex, which consists of at least BLM, DNA topoisomerase 3-alpha (TOP3A), RMI1/BLAP75, RPA1/RPA70 and RPA2/RPA32. The super complex between FA and BLM is called BRAFT.</text>
</comment>
<evidence type="ECO:0000256" key="7">
    <source>
        <dbReference type="ARBA" id="ARBA00023242"/>
    </source>
</evidence>
<dbReference type="GO" id="GO:0071821">
    <property type="term" value="C:FANCM-MHF complex"/>
    <property type="evidence" value="ECO:0007669"/>
    <property type="project" value="TreeGrafter"/>
</dbReference>
<dbReference type="GO" id="GO:0043240">
    <property type="term" value="C:Fanconi anaemia nuclear complex"/>
    <property type="evidence" value="ECO:0007669"/>
    <property type="project" value="TreeGrafter"/>
</dbReference>
<sequence>MSNNDKEISFKPETIKHILKKTFTEPKTKISDDAVRVLAEVLRLYTIEAALRSGVQASREASSTVSIHHIEKILPQLVRKNFPFTNNAILII</sequence>
<keyword evidence="7" id="KW-0539">Nucleus</keyword>
<evidence type="ECO:0000256" key="8">
    <source>
        <dbReference type="ARBA" id="ARBA00047146"/>
    </source>
</evidence>
<dbReference type="GO" id="GO:0003677">
    <property type="term" value="F:DNA binding"/>
    <property type="evidence" value="ECO:0007669"/>
    <property type="project" value="UniProtKB-KW"/>
</dbReference>
<evidence type="ECO:0000256" key="6">
    <source>
        <dbReference type="ARBA" id="ARBA00023204"/>
    </source>
</evidence>
<proteinExistence type="inferred from homology"/>
<evidence type="ECO:0000256" key="3">
    <source>
        <dbReference type="ARBA" id="ARBA00016388"/>
    </source>
</evidence>
<evidence type="ECO:0000313" key="9">
    <source>
        <dbReference type="EMBL" id="RZF35329.1"/>
    </source>
</evidence>
<dbReference type="STRING" id="195883.A0A482WP10"/>
<name>A0A482WP10_LAOST</name>
<protein>
    <recommendedName>
        <fullName evidence="3">Centromere protein X</fullName>
    </recommendedName>
</protein>
<dbReference type="GO" id="GO:0051382">
    <property type="term" value="P:kinetochore assembly"/>
    <property type="evidence" value="ECO:0007669"/>
    <property type="project" value="InterPro"/>
</dbReference>
<dbReference type="GO" id="GO:0046982">
    <property type="term" value="F:protein heterodimerization activity"/>
    <property type="evidence" value="ECO:0007669"/>
    <property type="project" value="InterPro"/>
</dbReference>
<evidence type="ECO:0000256" key="2">
    <source>
        <dbReference type="ARBA" id="ARBA00009359"/>
    </source>
</evidence>
<keyword evidence="10" id="KW-1185">Reference proteome</keyword>
<comment type="caution">
    <text evidence="9">The sequence shown here is derived from an EMBL/GenBank/DDBJ whole genome shotgun (WGS) entry which is preliminary data.</text>
</comment>
<organism evidence="9 10">
    <name type="scientific">Laodelphax striatellus</name>
    <name type="common">Small brown planthopper</name>
    <name type="synonym">Delphax striatella</name>
    <dbReference type="NCBI Taxonomy" id="195883"/>
    <lineage>
        <taxon>Eukaryota</taxon>
        <taxon>Metazoa</taxon>
        <taxon>Ecdysozoa</taxon>
        <taxon>Arthropoda</taxon>
        <taxon>Hexapoda</taxon>
        <taxon>Insecta</taxon>
        <taxon>Pterygota</taxon>
        <taxon>Neoptera</taxon>
        <taxon>Paraneoptera</taxon>
        <taxon>Hemiptera</taxon>
        <taxon>Auchenorrhyncha</taxon>
        <taxon>Fulgoroidea</taxon>
        <taxon>Delphacidae</taxon>
        <taxon>Criomorphinae</taxon>
        <taxon>Laodelphax</taxon>
    </lineage>
</organism>
<gene>
    <name evidence="9" type="ORF">LSTR_LSTR003769</name>
</gene>
<dbReference type="Proteomes" id="UP000291343">
    <property type="component" value="Unassembled WGS sequence"/>
</dbReference>
<keyword evidence="4" id="KW-0227">DNA damage</keyword>
<comment type="subcellular location">
    <subcellularLocation>
        <location evidence="1">Nucleus</location>
    </subcellularLocation>
</comment>
<dbReference type="GO" id="GO:0031297">
    <property type="term" value="P:replication fork processing"/>
    <property type="evidence" value="ECO:0007669"/>
    <property type="project" value="TreeGrafter"/>
</dbReference>
<comment type="similarity">
    <text evidence="2">Belongs to the CENP-X/MHF2 family.</text>
</comment>
<evidence type="ECO:0000256" key="5">
    <source>
        <dbReference type="ARBA" id="ARBA00023125"/>
    </source>
</evidence>
<dbReference type="Pfam" id="PF09415">
    <property type="entry name" value="CENP-X"/>
    <property type="match status" value="1"/>
</dbReference>
<keyword evidence="5" id="KW-0238">DNA-binding</keyword>
<evidence type="ECO:0000313" key="10">
    <source>
        <dbReference type="Proteomes" id="UP000291343"/>
    </source>
</evidence>
<accession>A0A482WP10</accession>
<dbReference type="InParanoid" id="A0A482WP10"/>
<dbReference type="EMBL" id="QKKF02028860">
    <property type="protein sequence ID" value="RZF35329.1"/>
    <property type="molecule type" value="Genomic_DNA"/>
</dbReference>
<dbReference type="AlphaFoldDB" id="A0A482WP10"/>
<dbReference type="InterPro" id="IPR009072">
    <property type="entry name" value="Histone-fold"/>
</dbReference>
<dbReference type="InterPro" id="IPR018552">
    <property type="entry name" value="CENP-X"/>
</dbReference>
<reference evidence="9 10" key="1">
    <citation type="journal article" date="2017" name="Gigascience">
        <title>Genome sequence of the small brown planthopper, Laodelphax striatellus.</title>
        <authorList>
            <person name="Zhu J."/>
            <person name="Jiang F."/>
            <person name="Wang X."/>
            <person name="Yang P."/>
            <person name="Bao Y."/>
            <person name="Zhao W."/>
            <person name="Wang W."/>
            <person name="Lu H."/>
            <person name="Wang Q."/>
            <person name="Cui N."/>
            <person name="Li J."/>
            <person name="Chen X."/>
            <person name="Luo L."/>
            <person name="Yu J."/>
            <person name="Kang L."/>
            <person name="Cui F."/>
        </authorList>
    </citation>
    <scope>NUCLEOTIDE SEQUENCE [LARGE SCALE GENOMIC DNA]</scope>
    <source>
        <strain evidence="9">Lst14</strain>
    </source>
</reference>